<comment type="caution">
    <text evidence="3">The sequence shown here is derived from an EMBL/GenBank/DDBJ whole genome shotgun (WGS) entry which is preliminary data.</text>
</comment>
<feature type="signal peptide" evidence="2">
    <location>
        <begin position="1"/>
        <end position="33"/>
    </location>
</feature>
<dbReference type="InterPro" id="IPR007407">
    <property type="entry name" value="DUF459"/>
</dbReference>
<feature type="region of interest" description="Disordered" evidence="1">
    <location>
        <begin position="55"/>
        <end position="94"/>
    </location>
</feature>
<keyword evidence="4" id="KW-1185">Reference proteome</keyword>
<organism evidence="3 4">
    <name type="scientific">Mesorhizobium liriopis</name>
    <dbReference type="NCBI Taxonomy" id="2953882"/>
    <lineage>
        <taxon>Bacteria</taxon>
        <taxon>Pseudomonadati</taxon>
        <taxon>Pseudomonadota</taxon>
        <taxon>Alphaproteobacteria</taxon>
        <taxon>Hyphomicrobiales</taxon>
        <taxon>Phyllobacteriaceae</taxon>
        <taxon>Mesorhizobium</taxon>
    </lineage>
</organism>
<accession>A0ABT1C3N0</accession>
<gene>
    <name evidence="3" type="ORF">NGM99_03315</name>
</gene>
<dbReference type="Proteomes" id="UP001205906">
    <property type="component" value="Unassembled WGS sequence"/>
</dbReference>
<name>A0ABT1C3N0_9HYPH</name>
<evidence type="ECO:0000256" key="1">
    <source>
        <dbReference type="SAM" id="MobiDB-lite"/>
    </source>
</evidence>
<dbReference type="EMBL" id="JAMXQS010000002">
    <property type="protein sequence ID" value="MCO6048815.1"/>
    <property type="molecule type" value="Genomic_DNA"/>
</dbReference>
<dbReference type="Pfam" id="PF04311">
    <property type="entry name" value="DUF459"/>
    <property type="match status" value="1"/>
</dbReference>
<feature type="chain" id="PRO_5046939529" evidence="2">
    <location>
        <begin position="34"/>
        <end position="392"/>
    </location>
</feature>
<sequence length="392" mass="41412">MQRGRERKHTHIALARFLLAASLAVTTAAPAFAQDGGFGIFRKIFRPRERIIDDYGYDDYQPAPRRRAVPQRQQPRPAQRRTQRPAAPVEPPPPAVIEKAADARAVLVIGDFMGAGLAEGLDAVFAQDPKIRVIDATNGSSGFVRDDVVDWPKSVAEMIAKEKPVAVVAMLGSNDRQSMKVGDTREPSRSPPWTIAYEGRTHALAKAVEATKVPLLWVGLPSFKNAKMAADVVAFNDIYSRAAGGAGAEYVDVWDGFADDTGAFTATGPDINGQPVRLRGNDGINLTRAGKRKLAFYLEKPLARILGVPVGASKAVAGTGGTAEVLPASLSAQAAGPAAPLDRTPPMALGSLSSSGNENELLGGAKPAPIKPNTATIERVPGRADDFGGAAQ</sequence>
<dbReference type="InterPro" id="IPR036514">
    <property type="entry name" value="SGNH_hydro_sf"/>
</dbReference>
<protein>
    <submittedName>
        <fullName evidence="3">DUF459 domain-containing protein</fullName>
    </submittedName>
</protein>
<dbReference type="Gene3D" id="3.40.50.1110">
    <property type="entry name" value="SGNH hydrolase"/>
    <property type="match status" value="1"/>
</dbReference>
<proteinExistence type="predicted"/>
<evidence type="ECO:0000313" key="3">
    <source>
        <dbReference type="EMBL" id="MCO6048815.1"/>
    </source>
</evidence>
<dbReference type="RefSeq" id="WP_252815983.1">
    <property type="nucleotide sequence ID" value="NZ_JAMXQS010000002.1"/>
</dbReference>
<feature type="region of interest" description="Disordered" evidence="1">
    <location>
        <begin position="336"/>
        <end position="392"/>
    </location>
</feature>
<evidence type="ECO:0000256" key="2">
    <source>
        <dbReference type="SAM" id="SignalP"/>
    </source>
</evidence>
<dbReference type="SUPFAM" id="SSF52266">
    <property type="entry name" value="SGNH hydrolase"/>
    <property type="match status" value="1"/>
</dbReference>
<keyword evidence="2" id="KW-0732">Signal</keyword>
<dbReference type="CDD" id="cd01829">
    <property type="entry name" value="SGNH_hydrolase_peri2"/>
    <property type="match status" value="1"/>
</dbReference>
<reference evidence="3 4" key="1">
    <citation type="submission" date="2022-06" db="EMBL/GenBank/DDBJ databases">
        <title>Mesorhizobium sp. strain RP14 Genome sequencing and assembly.</title>
        <authorList>
            <person name="Kim I."/>
        </authorList>
    </citation>
    <scope>NUCLEOTIDE SEQUENCE [LARGE SCALE GENOMIC DNA]</scope>
    <source>
        <strain evidence="4">RP14(2022)</strain>
    </source>
</reference>
<evidence type="ECO:0000313" key="4">
    <source>
        <dbReference type="Proteomes" id="UP001205906"/>
    </source>
</evidence>
<feature type="compositionally biased region" description="Low complexity" evidence="1">
    <location>
        <begin position="349"/>
        <end position="364"/>
    </location>
</feature>